<dbReference type="InterPro" id="IPR018365">
    <property type="entry name" value="Cell_cycle_FtsW-rel_CS"/>
</dbReference>
<feature type="transmembrane region" description="Helical" evidence="13">
    <location>
        <begin position="376"/>
        <end position="403"/>
    </location>
</feature>
<evidence type="ECO:0000256" key="8">
    <source>
        <dbReference type="ARBA" id="ARBA00022989"/>
    </source>
</evidence>
<gene>
    <name evidence="14" type="primary">rodA</name>
    <name evidence="14" type="ORF">G3O08_05960</name>
</gene>
<dbReference type="PANTHER" id="PTHR30474">
    <property type="entry name" value="CELL CYCLE PROTEIN"/>
    <property type="match status" value="1"/>
</dbReference>
<evidence type="ECO:0000256" key="5">
    <source>
        <dbReference type="ARBA" id="ARBA00022692"/>
    </source>
</evidence>
<dbReference type="GO" id="GO:0005886">
    <property type="term" value="C:plasma membrane"/>
    <property type="evidence" value="ECO:0007669"/>
    <property type="project" value="TreeGrafter"/>
</dbReference>
<proteinExistence type="predicted"/>
<keyword evidence="9 13" id="KW-0472">Membrane</keyword>
<evidence type="ECO:0000313" key="14">
    <source>
        <dbReference type="EMBL" id="NEN23043.1"/>
    </source>
</evidence>
<evidence type="ECO:0000256" key="4">
    <source>
        <dbReference type="ARBA" id="ARBA00022679"/>
    </source>
</evidence>
<evidence type="ECO:0000256" key="11">
    <source>
        <dbReference type="ARBA" id="ARBA00032370"/>
    </source>
</evidence>
<feature type="transmembrane region" description="Helical" evidence="13">
    <location>
        <begin position="52"/>
        <end position="68"/>
    </location>
</feature>
<reference evidence="14 15" key="1">
    <citation type="submission" date="2020-02" db="EMBL/GenBank/DDBJ databases">
        <title>Out from the shadows clarifying the taxonomy of the family Cryomorphaceae and related taxa by utilizing the GTDB taxonomic framework.</title>
        <authorList>
            <person name="Bowman J.P."/>
        </authorList>
    </citation>
    <scope>NUCLEOTIDE SEQUENCE [LARGE SCALE GENOMIC DNA]</scope>
    <source>
        <strain evidence="14 15">QSSC 1-22</strain>
    </source>
</reference>
<protein>
    <recommendedName>
        <fullName evidence="12">Cell wall polymerase</fullName>
    </recommendedName>
    <alternativeName>
        <fullName evidence="11">Peptidoglycan polymerase</fullName>
    </alternativeName>
</protein>
<keyword evidence="5 13" id="KW-0812">Transmembrane</keyword>
<feature type="transmembrane region" description="Helical" evidence="13">
    <location>
        <begin position="248"/>
        <end position="266"/>
    </location>
</feature>
<evidence type="ECO:0000256" key="10">
    <source>
        <dbReference type="ARBA" id="ARBA00023316"/>
    </source>
</evidence>
<dbReference type="GO" id="GO:0009252">
    <property type="term" value="P:peptidoglycan biosynthetic process"/>
    <property type="evidence" value="ECO:0007669"/>
    <property type="project" value="UniProtKB-KW"/>
</dbReference>
<feature type="transmembrane region" description="Helical" evidence="13">
    <location>
        <begin position="343"/>
        <end position="364"/>
    </location>
</feature>
<feature type="transmembrane region" description="Helical" evidence="13">
    <location>
        <begin position="12"/>
        <end position="32"/>
    </location>
</feature>
<dbReference type="NCBIfam" id="TIGR02210">
    <property type="entry name" value="rodA_shape"/>
    <property type="match status" value="1"/>
</dbReference>
<dbReference type="PANTHER" id="PTHR30474:SF1">
    <property type="entry name" value="PEPTIDOGLYCAN GLYCOSYLTRANSFERASE MRDB"/>
    <property type="match status" value="1"/>
</dbReference>
<dbReference type="GO" id="GO:0015648">
    <property type="term" value="F:lipid-linked peptidoglycan transporter activity"/>
    <property type="evidence" value="ECO:0007669"/>
    <property type="project" value="TreeGrafter"/>
</dbReference>
<keyword evidence="3" id="KW-0328">Glycosyltransferase</keyword>
<evidence type="ECO:0000256" key="7">
    <source>
        <dbReference type="ARBA" id="ARBA00022984"/>
    </source>
</evidence>
<dbReference type="RefSeq" id="WP_163283857.1">
    <property type="nucleotide sequence ID" value="NZ_JAAGVY010000007.1"/>
</dbReference>
<dbReference type="InterPro" id="IPR011923">
    <property type="entry name" value="RodA/MrdB"/>
</dbReference>
<keyword evidence="7" id="KW-0573">Peptidoglycan synthesis</keyword>
<dbReference type="GO" id="GO:0032153">
    <property type="term" value="C:cell division site"/>
    <property type="evidence" value="ECO:0007669"/>
    <property type="project" value="TreeGrafter"/>
</dbReference>
<feature type="transmembrane region" description="Helical" evidence="13">
    <location>
        <begin position="147"/>
        <end position="175"/>
    </location>
</feature>
<sequence>MHRKGNVLRNLDWFTVLLYVGLMLMGWFNIYSASYNADHQSMFDASQEYGKQFIWIITACVLAFLIMLFDGEFIRRASPVIYGITTLLLVLVLIFGKEVNGAKAWFGFGSFGIQPSEFSKLGISLMLAYYLSQVNIKIVDFKTKLTAVAILILPTLLIMLQPDTGTVLVFTAYIFVMYREGLSGNILLLGLLAIVLAVLSLVLKATTLSYFGLELPGHYFLMIFLVIAAVLIFFGIRRFVLPRFRRRNYLLLIGTVAGSLLFIGTLDQVFENVLEPHQKIRINILLGLAEDPQGAGYNVKQSKTAIGSGGFSGKGYLDGTLTKFKYVPMQSTDFIFCTIGEEWGFLGSTFVIAVFVTLMLRLIFIAERQRSNFTRIYGYSVACIFFMHLLINVGMAIGLAPVIGIPLPFFSYGGSSLWGFTILLFFLLKLDTERLVVLR</sequence>
<evidence type="ECO:0000256" key="12">
    <source>
        <dbReference type="ARBA" id="ARBA00033270"/>
    </source>
</evidence>
<evidence type="ECO:0000256" key="9">
    <source>
        <dbReference type="ARBA" id="ARBA00023136"/>
    </source>
</evidence>
<feature type="transmembrane region" description="Helical" evidence="13">
    <location>
        <begin position="409"/>
        <end position="430"/>
    </location>
</feature>
<keyword evidence="15" id="KW-1185">Reference proteome</keyword>
<accession>A0A7K3WN15</accession>
<evidence type="ECO:0000256" key="3">
    <source>
        <dbReference type="ARBA" id="ARBA00022676"/>
    </source>
</evidence>
<feature type="transmembrane region" description="Helical" evidence="13">
    <location>
        <begin position="187"/>
        <end position="211"/>
    </location>
</feature>
<dbReference type="GO" id="GO:0008360">
    <property type="term" value="P:regulation of cell shape"/>
    <property type="evidence" value="ECO:0007669"/>
    <property type="project" value="UniProtKB-KW"/>
</dbReference>
<keyword evidence="8 13" id="KW-1133">Transmembrane helix</keyword>
<dbReference type="Proteomes" id="UP000486602">
    <property type="component" value="Unassembled WGS sequence"/>
</dbReference>
<keyword evidence="4" id="KW-0808">Transferase</keyword>
<dbReference type="InterPro" id="IPR001182">
    <property type="entry name" value="FtsW/RodA"/>
</dbReference>
<evidence type="ECO:0000256" key="6">
    <source>
        <dbReference type="ARBA" id="ARBA00022960"/>
    </source>
</evidence>
<name>A0A7K3WN15_9FLAO</name>
<comment type="caution">
    <text evidence="14">The sequence shown here is derived from an EMBL/GenBank/DDBJ whole genome shotgun (WGS) entry which is preliminary data.</text>
</comment>
<dbReference type="GO" id="GO:0051301">
    <property type="term" value="P:cell division"/>
    <property type="evidence" value="ECO:0007669"/>
    <property type="project" value="InterPro"/>
</dbReference>
<evidence type="ECO:0000256" key="2">
    <source>
        <dbReference type="ARBA" id="ARBA00022475"/>
    </source>
</evidence>
<keyword evidence="6" id="KW-0133">Cell shape</keyword>
<evidence type="ECO:0000313" key="15">
    <source>
        <dbReference type="Proteomes" id="UP000486602"/>
    </source>
</evidence>
<dbReference type="GO" id="GO:0016757">
    <property type="term" value="F:glycosyltransferase activity"/>
    <property type="evidence" value="ECO:0007669"/>
    <property type="project" value="UniProtKB-KW"/>
</dbReference>
<dbReference type="EMBL" id="JAAGVY010000007">
    <property type="protein sequence ID" value="NEN23043.1"/>
    <property type="molecule type" value="Genomic_DNA"/>
</dbReference>
<dbReference type="GO" id="GO:0071555">
    <property type="term" value="P:cell wall organization"/>
    <property type="evidence" value="ECO:0007669"/>
    <property type="project" value="UniProtKB-KW"/>
</dbReference>
<dbReference type="NCBIfam" id="NF037961">
    <property type="entry name" value="RodA_shape"/>
    <property type="match status" value="1"/>
</dbReference>
<keyword evidence="2" id="KW-1003">Cell membrane</keyword>
<evidence type="ECO:0000256" key="1">
    <source>
        <dbReference type="ARBA" id="ARBA00004141"/>
    </source>
</evidence>
<evidence type="ECO:0000256" key="13">
    <source>
        <dbReference type="SAM" id="Phobius"/>
    </source>
</evidence>
<feature type="transmembrane region" description="Helical" evidence="13">
    <location>
        <begin position="217"/>
        <end position="236"/>
    </location>
</feature>
<organism evidence="14 15">
    <name type="scientific">Cryomorpha ignava</name>
    <dbReference type="NCBI Taxonomy" id="101383"/>
    <lineage>
        <taxon>Bacteria</taxon>
        <taxon>Pseudomonadati</taxon>
        <taxon>Bacteroidota</taxon>
        <taxon>Flavobacteriia</taxon>
        <taxon>Flavobacteriales</taxon>
        <taxon>Cryomorphaceae</taxon>
        <taxon>Cryomorpha</taxon>
    </lineage>
</organism>
<dbReference type="Pfam" id="PF01098">
    <property type="entry name" value="FTSW_RODA_SPOVE"/>
    <property type="match status" value="2"/>
</dbReference>
<feature type="transmembrane region" description="Helical" evidence="13">
    <location>
        <begin position="80"/>
        <end position="96"/>
    </location>
</feature>
<dbReference type="AlphaFoldDB" id="A0A7K3WN15"/>
<dbReference type="PROSITE" id="PS00428">
    <property type="entry name" value="FTSW_RODA_SPOVE"/>
    <property type="match status" value="1"/>
</dbReference>
<keyword evidence="10" id="KW-0961">Cell wall biogenesis/degradation</keyword>
<comment type="subcellular location">
    <subcellularLocation>
        <location evidence="1">Membrane</location>
        <topology evidence="1">Multi-pass membrane protein</topology>
    </subcellularLocation>
</comment>